<dbReference type="AlphaFoldDB" id="A0A024HGV0"/>
<keyword evidence="7" id="KW-0966">Cell projection</keyword>
<dbReference type="KEGG" id="pkc:PKB_2532"/>
<evidence type="ECO:0000256" key="2">
    <source>
        <dbReference type="ARBA" id="ARBA00008787"/>
    </source>
</evidence>
<evidence type="ECO:0000256" key="3">
    <source>
        <dbReference type="ARBA" id="ARBA00022490"/>
    </source>
</evidence>
<comment type="subcellular location">
    <subcellularLocation>
        <location evidence="1 6">Cytoplasm</location>
        <location evidence="1 6">Cytosol</location>
    </subcellularLocation>
</comment>
<dbReference type="EMBL" id="HG322950">
    <property type="protein sequence ID" value="CDF83879.1"/>
    <property type="molecule type" value="Genomic_DNA"/>
</dbReference>
<dbReference type="InterPro" id="IPR003713">
    <property type="entry name" value="FliS"/>
</dbReference>
<evidence type="ECO:0000256" key="1">
    <source>
        <dbReference type="ARBA" id="ARBA00004514"/>
    </source>
</evidence>
<reference evidence="7 8" key="1">
    <citation type="submission" date="2013-03" db="EMBL/GenBank/DDBJ databases">
        <authorList>
            <person name="Linke B."/>
        </authorList>
    </citation>
    <scope>NUCLEOTIDE SEQUENCE [LARGE SCALE GENOMIC DNA]</scope>
    <source>
        <strain evidence="7 8">B13</strain>
    </source>
</reference>
<keyword evidence="7" id="KW-0282">Flagellum</keyword>
<evidence type="ECO:0000256" key="4">
    <source>
        <dbReference type="ARBA" id="ARBA00022795"/>
    </source>
</evidence>
<dbReference type="PANTHER" id="PTHR34773">
    <property type="entry name" value="FLAGELLAR SECRETION CHAPERONE FLIS"/>
    <property type="match status" value="1"/>
</dbReference>
<comment type="similarity">
    <text evidence="2 6">Belongs to the FliS family.</text>
</comment>
<dbReference type="OrthoDB" id="9792010at2"/>
<name>A0A024HGV0_PSEKB</name>
<keyword evidence="7" id="KW-0969">Cilium</keyword>
<dbReference type="eggNOG" id="COG1516">
    <property type="taxonomic scope" value="Bacteria"/>
</dbReference>
<dbReference type="PATRIC" id="fig|1301098.3.peg.2539"/>
<keyword evidence="3 6" id="KW-0963">Cytoplasm</keyword>
<dbReference type="GO" id="GO:0005829">
    <property type="term" value="C:cytosol"/>
    <property type="evidence" value="ECO:0007669"/>
    <property type="project" value="UniProtKB-SubCell"/>
</dbReference>
<proteinExistence type="inferred from homology"/>
<dbReference type="PANTHER" id="PTHR34773:SF1">
    <property type="entry name" value="FLAGELLAR SECRETION CHAPERONE FLIS"/>
    <property type="match status" value="1"/>
</dbReference>
<organism evidence="7 8">
    <name type="scientific">Pseudomonas knackmussii (strain DSM 6978 / CCUG 54928 / LMG 23759 / B13)</name>
    <dbReference type="NCBI Taxonomy" id="1301098"/>
    <lineage>
        <taxon>Bacteria</taxon>
        <taxon>Pseudomonadati</taxon>
        <taxon>Pseudomonadota</taxon>
        <taxon>Gammaproteobacteria</taxon>
        <taxon>Pseudomonadales</taxon>
        <taxon>Pseudomonadaceae</taxon>
        <taxon>Pseudomonas</taxon>
    </lineage>
</organism>
<evidence type="ECO:0000313" key="8">
    <source>
        <dbReference type="Proteomes" id="UP000025241"/>
    </source>
</evidence>
<dbReference type="HOGENOM" id="CLU_080373_1_2_6"/>
<keyword evidence="8" id="KW-1185">Reference proteome</keyword>
<dbReference type="SUPFAM" id="SSF101116">
    <property type="entry name" value="Flagellar export chaperone FliS"/>
    <property type="match status" value="1"/>
</dbReference>
<dbReference type="InterPro" id="IPR036584">
    <property type="entry name" value="FliS_sf"/>
</dbReference>
<dbReference type="Gene3D" id="1.20.120.340">
    <property type="entry name" value="Flagellar protein FliS"/>
    <property type="match status" value="1"/>
</dbReference>
<dbReference type="Pfam" id="PF02561">
    <property type="entry name" value="FliS"/>
    <property type="match status" value="1"/>
</dbReference>
<accession>A0A024HGV0</accession>
<evidence type="ECO:0000313" key="7">
    <source>
        <dbReference type="EMBL" id="CDF83879.1"/>
    </source>
</evidence>
<dbReference type="PIRSF" id="PIRSF039090">
    <property type="entry name" value="Flis"/>
    <property type="match status" value="1"/>
</dbReference>
<reference evidence="7 8" key="2">
    <citation type="submission" date="2014-05" db="EMBL/GenBank/DDBJ databases">
        <title>Genome sequence of the 3-chlorobenzoate degrading bacterium Pseudomonas knackmussii B13 shows multiple evidence for horizontal gene transfer.</title>
        <authorList>
            <person name="Miyazaki R."/>
            <person name="Bertelli C."/>
            <person name="Falquet L."/>
            <person name="Robinson-Rechavi M."/>
            <person name="Gharib W."/>
            <person name="Roy S."/>
            <person name="Van der Meer J.R."/>
        </authorList>
    </citation>
    <scope>NUCLEOTIDE SEQUENCE [LARGE SCALE GENOMIC DNA]</scope>
    <source>
        <strain evidence="7 8">B13</strain>
    </source>
</reference>
<dbReference type="CDD" id="cd16098">
    <property type="entry name" value="FliS"/>
    <property type="match status" value="1"/>
</dbReference>
<dbReference type="Proteomes" id="UP000025241">
    <property type="component" value="Chromosome I"/>
</dbReference>
<protein>
    <recommendedName>
        <fullName evidence="6">Flagellar secretion chaperone FliS</fullName>
    </recommendedName>
</protein>
<gene>
    <name evidence="7" type="primary">lafC</name>
    <name evidence="7" type="ORF">PKB_2532</name>
</gene>
<keyword evidence="5" id="KW-0143">Chaperone</keyword>
<keyword evidence="4 6" id="KW-1005">Bacterial flagellum biogenesis</keyword>
<evidence type="ECO:0000256" key="6">
    <source>
        <dbReference type="PIRNR" id="PIRNR039090"/>
    </source>
</evidence>
<dbReference type="STRING" id="1301098.PKB_2532"/>
<dbReference type="GO" id="GO:0044780">
    <property type="term" value="P:bacterial-type flagellum assembly"/>
    <property type="evidence" value="ECO:0007669"/>
    <property type="project" value="InterPro"/>
</dbReference>
<dbReference type="NCBIfam" id="TIGR00208">
    <property type="entry name" value="fliS"/>
    <property type="match status" value="1"/>
</dbReference>
<evidence type="ECO:0000256" key="5">
    <source>
        <dbReference type="ARBA" id="ARBA00023186"/>
    </source>
</evidence>
<sequence>MTYSMNEGYDSYRSVDLEARAAAASPYELVLVLFDGLLDELARARGHIEARRFQQKGRSLEKCMNILNGLSSALDLDAGGQVVQDLARLYDYCIYKLSEVSVSLSLDGLDEVVGLLGTLREGWAGVHAARG</sequence>
<dbReference type="RefSeq" id="WP_043252155.1">
    <property type="nucleotide sequence ID" value="NZ_HG322950.1"/>
</dbReference>